<feature type="compositionally biased region" description="Basic and acidic residues" evidence="1">
    <location>
        <begin position="9"/>
        <end position="18"/>
    </location>
</feature>
<sequence>MGQCPSNHCHRDLCRDLPEGGSAPKAKSSEGQDSIRQRLHGDELPEELAGALLRAVASIQATRPGNLNLTKSAPLLSRGVQTEPLTPETEVLPELFFVPDGEPWELVQSDTGSEPASEAEEDHLGGLHPAWSEELMMSGLLPEPPREPVLLDVSADAAASVLPEPHGDSAPEQQGASEQQGPSLEAKDPAGAPKGAPTEAPSSGPAAPPQDGQDKGECQKFLLEHEGIWLRCSDQDPVAALKDQKLWRRDDPNPTHLEALPDLKVQIVASSPSANSAGPSVASILREEPPRLKWSDGSIWVREELQGVWKTSSKARYSVVIRGWKVYWDRKLESSPTQLSMGPIFPNCTVTMLLDAGCQGVYDAGPPSKLKWSDGEVWTRSGFEKASVRLEG</sequence>
<evidence type="ECO:0000313" key="3">
    <source>
        <dbReference type="Proteomes" id="UP001642464"/>
    </source>
</evidence>
<name>A0ABP0H7L4_9DINO</name>
<evidence type="ECO:0000256" key="1">
    <source>
        <dbReference type="SAM" id="MobiDB-lite"/>
    </source>
</evidence>
<dbReference type="Proteomes" id="UP001642464">
    <property type="component" value="Unassembled WGS sequence"/>
</dbReference>
<protein>
    <submittedName>
        <fullName evidence="2">Uncharacterized protein</fullName>
    </submittedName>
</protein>
<feature type="region of interest" description="Disordered" evidence="1">
    <location>
        <begin position="104"/>
        <end position="215"/>
    </location>
</feature>
<keyword evidence="3" id="KW-1185">Reference proteome</keyword>
<proteinExistence type="predicted"/>
<feature type="compositionally biased region" description="Basic and acidic residues" evidence="1">
    <location>
        <begin position="27"/>
        <end position="42"/>
    </location>
</feature>
<feature type="compositionally biased region" description="Polar residues" evidence="1">
    <location>
        <begin position="171"/>
        <end position="182"/>
    </location>
</feature>
<gene>
    <name evidence="2" type="ORF">SCF082_LOCUS449</name>
</gene>
<feature type="region of interest" description="Disordered" evidence="1">
    <location>
        <begin position="1"/>
        <end position="42"/>
    </location>
</feature>
<evidence type="ECO:0000313" key="2">
    <source>
        <dbReference type="EMBL" id="CAK8986188.1"/>
    </source>
</evidence>
<accession>A0ABP0H7L4</accession>
<comment type="caution">
    <text evidence="2">The sequence shown here is derived from an EMBL/GenBank/DDBJ whole genome shotgun (WGS) entry which is preliminary data.</text>
</comment>
<dbReference type="EMBL" id="CAXAMM010000148">
    <property type="protein sequence ID" value="CAK8986188.1"/>
    <property type="molecule type" value="Genomic_DNA"/>
</dbReference>
<organism evidence="2 3">
    <name type="scientific">Durusdinium trenchii</name>
    <dbReference type="NCBI Taxonomy" id="1381693"/>
    <lineage>
        <taxon>Eukaryota</taxon>
        <taxon>Sar</taxon>
        <taxon>Alveolata</taxon>
        <taxon>Dinophyceae</taxon>
        <taxon>Suessiales</taxon>
        <taxon>Symbiodiniaceae</taxon>
        <taxon>Durusdinium</taxon>
    </lineage>
</organism>
<reference evidence="2 3" key="1">
    <citation type="submission" date="2024-02" db="EMBL/GenBank/DDBJ databases">
        <authorList>
            <person name="Chen Y."/>
            <person name="Shah S."/>
            <person name="Dougan E. K."/>
            <person name="Thang M."/>
            <person name="Chan C."/>
        </authorList>
    </citation>
    <scope>NUCLEOTIDE SEQUENCE [LARGE SCALE GENOMIC DNA]</scope>
</reference>